<keyword evidence="2" id="KW-1185">Reference proteome</keyword>
<sequence length="51" mass="6003">MPTVICQCLPCRCMSIHLLLLYYIYRVNRHSFIKPTTAEIQVWRNRAVPPG</sequence>
<evidence type="ECO:0000313" key="2">
    <source>
        <dbReference type="Proteomes" id="UP000265663"/>
    </source>
</evidence>
<proteinExistence type="predicted"/>
<reference evidence="1 2" key="1">
    <citation type="journal article" date="2014" name="PLoS ONE">
        <title>De novo Genome Assembly of the Fungal Plant Pathogen Pyrenophora semeniperda.</title>
        <authorList>
            <person name="Soliai M.M."/>
            <person name="Meyer S.E."/>
            <person name="Udall J.A."/>
            <person name="Elzinga D.E."/>
            <person name="Hermansen R.A."/>
            <person name="Bodily P.M."/>
            <person name="Hart A.A."/>
            <person name="Coleman C.E."/>
        </authorList>
    </citation>
    <scope>NUCLEOTIDE SEQUENCE [LARGE SCALE GENOMIC DNA]</scope>
    <source>
        <strain evidence="1 2">CCB06</strain>
        <tissue evidence="1">Mycelium</tissue>
    </source>
</reference>
<gene>
    <name evidence="1" type="ORF">GMOD_00002719</name>
</gene>
<organism evidence="1 2">
    <name type="scientific">Pyrenophora seminiperda CCB06</name>
    <dbReference type="NCBI Taxonomy" id="1302712"/>
    <lineage>
        <taxon>Eukaryota</taxon>
        <taxon>Fungi</taxon>
        <taxon>Dikarya</taxon>
        <taxon>Ascomycota</taxon>
        <taxon>Pezizomycotina</taxon>
        <taxon>Dothideomycetes</taxon>
        <taxon>Pleosporomycetidae</taxon>
        <taxon>Pleosporales</taxon>
        <taxon>Pleosporineae</taxon>
        <taxon>Pleosporaceae</taxon>
        <taxon>Pyrenophora</taxon>
    </lineage>
</organism>
<dbReference type="EMBL" id="KE747817">
    <property type="protein sequence ID" value="RMZ68843.1"/>
    <property type="molecule type" value="Genomic_DNA"/>
</dbReference>
<name>A0A3M7M2Y9_9PLEO</name>
<dbReference type="Proteomes" id="UP000265663">
    <property type="component" value="Unassembled WGS sequence"/>
</dbReference>
<evidence type="ECO:0000313" key="1">
    <source>
        <dbReference type="EMBL" id="RMZ68843.1"/>
    </source>
</evidence>
<accession>A0A3M7M2Y9</accession>
<dbReference type="AlphaFoldDB" id="A0A3M7M2Y9"/>
<protein>
    <submittedName>
        <fullName evidence="1">Uncharacterized protein</fullName>
    </submittedName>
</protein>